<keyword evidence="3" id="KW-1185">Reference proteome</keyword>
<dbReference type="OMA" id="WEATIVK"/>
<comment type="caution">
    <text evidence="2">The sequence shown here is derived from an EMBL/GenBank/DDBJ whole genome shotgun (WGS) entry which is preliminary data.</text>
</comment>
<dbReference type="InterPro" id="IPR040931">
    <property type="entry name" value="CDCA"/>
</dbReference>
<reference evidence="2 3" key="1">
    <citation type="journal article" date="2012" name="Genome Biol.">
        <title>Genome and low-iron response of an oceanic diatom adapted to chronic iron limitation.</title>
        <authorList>
            <person name="Lommer M."/>
            <person name="Specht M."/>
            <person name="Roy A.S."/>
            <person name="Kraemer L."/>
            <person name="Andreson R."/>
            <person name="Gutowska M.A."/>
            <person name="Wolf J."/>
            <person name="Bergner S.V."/>
            <person name="Schilhabel M.B."/>
            <person name="Klostermeier U.C."/>
            <person name="Beiko R.G."/>
            <person name="Rosenstiel P."/>
            <person name="Hippler M."/>
            <person name="Laroche J."/>
        </authorList>
    </citation>
    <scope>NUCLEOTIDE SEQUENCE [LARGE SCALE GENOMIC DNA]</scope>
    <source>
        <strain evidence="2 3">CCMP1005</strain>
    </source>
</reference>
<accession>K0RDT8</accession>
<dbReference type="EMBL" id="AGNL01041704">
    <property type="protein sequence ID" value="EJK51395.1"/>
    <property type="molecule type" value="Genomic_DNA"/>
</dbReference>
<evidence type="ECO:0000256" key="1">
    <source>
        <dbReference type="SAM" id="MobiDB-lite"/>
    </source>
</evidence>
<protein>
    <submittedName>
        <fullName evidence="2">Carbonic anhydrase</fullName>
    </submittedName>
</protein>
<feature type="region of interest" description="Disordered" evidence="1">
    <location>
        <begin position="1"/>
        <end position="39"/>
    </location>
</feature>
<dbReference type="eggNOG" id="ENOG502SNIH">
    <property type="taxonomic scope" value="Eukaryota"/>
</dbReference>
<name>K0RDT8_THAOC</name>
<proteinExistence type="predicted"/>
<organism evidence="2 3">
    <name type="scientific">Thalassiosira oceanica</name>
    <name type="common">Marine diatom</name>
    <dbReference type="NCBI Taxonomy" id="159749"/>
    <lineage>
        <taxon>Eukaryota</taxon>
        <taxon>Sar</taxon>
        <taxon>Stramenopiles</taxon>
        <taxon>Ochrophyta</taxon>
        <taxon>Bacillariophyta</taxon>
        <taxon>Coscinodiscophyceae</taxon>
        <taxon>Thalassiosirophycidae</taxon>
        <taxon>Thalassiosirales</taxon>
        <taxon>Thalassiosiraceae</taxon>
        <taxon>Thalassiosira</taxon>
    </lineage>
</organism>
<dbReference type="SUPFAM" id="SSF159779">
    <property type="entry name" value="CdCA1 repeat-like"/>
    <property type="match status" value="1"/>
</dbReference>
<sequence length="276" mass="29460">MSDEDSSRSSATGQILKASGHRLVSPVQKIQEEEATPRRSHCTAATAACSAGMTGTGINHHKPIMTLTPEDVVGVLQGRGWEATIVKQSECSDLVPVESSGYLKCVDGRGVDHTNTRGPKMLGGVYAIAHNRGLKTTDDLQDICREVSEKGYIPSVHGDGDGNMLGCGYCKLWLTGKFADLDPVKGAPPTYSADDGAAAVKAKGQVEMCKGSHAEKFVYINFVEDQTIEPNHDDQKFVVDAWAAMKFDLDVPSYLVTAAATVERLGGPKIAKLVVP</sequence>
<evidence type="ECO:0000313" key="2">
    <source>
        <dbReference type="EMBL" id="EJK51395.1"/>
    </source>
</evidence>
<dbReference type="AlphaFoldDB" id="K0RDT8"/>
<evidence type="ECO:0000313" key="3">
    <source>
        <dbReference type="Proteomes" id="UP000266841"/>
    </source>
</evidence>
<dbReference type="OrthoDB" id="201751at2759"/>
<dbReference type="SMR" id="K0RDT8"/>
<gene>
    <name evidence="2" type="ORF">THAOC_29432</name>
</gene>
<dbReference type="Pfam" id="PF18484">
    <property type="entry name" value="CDCA"/>
    <property type="match status" value="1"/>
</dbReference>
<dbReference type="Proteomes" id="UP000266841">
    <property type="component" value="Unassembled WGS sequence"/>
</dbReference>